<evidence type="ECO:0000256" key="1">
    <source>
        <dbReference type="SAM" id="SignalP"/>
    </source>
</evidence>
<evidence type="ECO:0000313" key="2">
    <source>
        <dbReference type="Ensembl" id="ENSANAP00000011247.1"/>
    </source>
</evidence>
<organism evidence="2 3">
    <name type="scientific">Aotus nancymaae</name>
    <name type="common">Ma's night monkey</name>
    <dbReference type="NCBI Taxonomy" id="37293"/>
    <lineage>
        <taxon>Eukaryota</taxon>
        <taxon>Metazoa</taxon>
        <taxon>Chordata</taxon>
        <taxon>Craniata</taxon>
        <taxon>Vertebrata</taxon>
        <taxon>Euteleostomi</taxon>
        <taxon>Mammalia</taxon>
        <taxon>Eutheria</taxon>
        <taxon>Euarchontoglires</taxon>
        <taxon>Primates</taxon>
        <taxon>Haplorrhini</taxon>
        <taxon>Platyrrhini</taxon>
        <taxon>Aotidae</taxon>
        <taxon>Aotus</taxon>
    </lineage>
</organism>
<reference evidence="2" key="1">
    <citation type="submission" date="2025-08" db="UniProtKB">
        <authorList>
            <consortium name="Ensembl"/>
        </authorList>
    </citation>
    <scope>IDENTIFICATION</scope>
</reference>
<dbReference type="GeneTree" id="ENSGT01140000282801"/>
<sequence>MQTIFFCPFLLFPLRGSIFLIRPTSFVPHGAGPSASVVFVLCAHPIPEQIQEASPP</sequence>
<reference evidence="2" key="2">
    <citation type="submission" date="2025-09" db="UniProtKB">
        <authorList>
            <consortium name="Ensembl"/>
        </authorList>
    </citation>
    <scope>IDENTIFICATION</scope>
</reference>
<dbReference type="Ensembl" id="ENSANAT00000029056.1">
    <property type="protein sequence ID" value="ENSANAP00000011247.1"/>
    <property type="gene ID" value="ENSANAG00000023582.1"/>
</dbReference>
<evidence type="ECO:0000313" key="3">
    <source>
        <dbReference type="Proteomes" id="UP000233020"/>
    </source>
</evidence>
<dbReference type="OMA" id="SIFLICP"/>
<feature type="signal peptide" evidence="1">
    <location>
        <begin position="1"/>
        <end position="16"/>
    </location>
</feature>
<accession>A0A2K5CRD2</accession>
<keyword evidence="3" id="KW-1185">Reference proteome</keyword>
<dbReference type="AlphaFoldDB" id="A0A2K5CRD2"/>
<protein>
    <submittedName>
        <fullName evidence="2">Uncharacterized protein</fullName>
    </submittedName>
</protein>
<dbReference type="Proteomes" id="UP000233020">
    <property type="component" value="Unplaced"/>
</dbReference>
<proteinExistence type="predicted"/>
<feature type="chain" id="PRO_5014408929" evidence="1">
    <location>
        <begin position="17"/>
        <end position="56"/>
    </location>
</feature>
<keyword evidence="1" id="KW-0732">Signal</keyword>
<name>A0A2K5CRD2_AOTNA</name>